<dbReference type="PANTHER" id="PTHR35788">
    <property type="entry name" value="EXPORTED PROTEIN-RELATED"/>
    <property type="match status" value="1"/>
</dbReference>
<dbReference type="Pfam" id="PF07501">
    <property type="entry name" value="G5"/>
    <property type="match status" value="1"/>
</dbReference>
<organism evidence="4 5">
    <name type="scientific">Desulfosporosinus youngiae DSM 17734</name>
    <dbReference type="NCBI Taxonomy" id="768710"/>
    <lineage>
        <taxon>Bacteria</taxon>
        <taxon>Bacillati</taxon>
        <taxon>Bacillota</taxon>
        <taxon>Clostridia</taxon>
        <taxon>Eubacteriales</taxon>
        <taxon>Desulfitobacteriaceae</taxon>
        <taxon>Desulfosporosinus</taxon>
    </lineage>
</organism>
<dbReference type="EMBL" id="CM001441">
    <property type="protein sequence ID" value="EHQ92369.1"/>
    <property type="molecule type" value="Genomic_DNA"/>
</dbReference>
<evidence type="ECO:0000256" key="2">
    <source>
        <dbReference type="SAM" id="Phobius"/>
    </source>
</evidence>
<dbReference type="Pfam" id="PF12229">
    <property type="entry name" value="PG_binding_4"/>
    <property type="match status" value="1"/>
</dbReference>
<keyword evidence="2" id="KW-1133">Transmembrane helix</keyword>
<dbReference type="SMART" id="SM01208">
    <property type="entry name" value="G5"/>
    <property type="match status" value="1"/>
</dbReference>
<keyword evidence="2" id="KW-0812">Transmembrane</keyword>
<dbReference type="Gene3D" id="2.20.230.10">
    <property type="entry name" value="Resuscitation-promoting factor rpfb"/>
    <property type="match status" value="1"/>
</dbReference>
<dbReference type="InterPro" id="IPR007391">
    <property type="entry name" value="Vancomycin_resist_VanW"/>
</dbReference>
<reference evidence="4 5" key="1">
    <citation type="submission" date="2011-11" db="EMBL/GenBank/DDBJ databases">
        <title>The Noncontiguous Finished genome of Desulfosporosinus youngiae DSM 17734.</title>
        <authorList>
            <consortium name="US DOE Joint Genome Institute (JGI-PGF)"/>
            <person name="Lucas S."/>
            <person name="Han J."/>
            <person name="Lapidus A."/>
            <person name="Cheng J.-F."/>
            <person name="Goodwin L."/>
            <person name="Pitluck S."/>
            <person name="Peters L."/>
            <person name="Ovchinnikova G."/>
            <person name="Lu M."/>
            <person name="Land M.L."/>
            <person name="Hauser L."/>
            <person name="Pester M."/>
            <person name="Spring S."/>
            <person name="Ollivier B."/>
            <person name="Rattei T."/>
            <person name="Klenk H.-P."/>
            <person name="Wagner M."/>
            <person name="Loy A."/>
            <person name="Woyke T.J."/>
        </authorList>
    </citation>
    <scope>NUCLEOTIDE SEQUENCE [LARGE SCALE GENOMIC DNA]</scope>
    <source>
        <strain evidence="4 5">DSM 17734</strain>
    </source>
</reference>
<sequence length="462" mass="50633">MKGSYNRSSSNKSRTGFNFKKIKKYYIHLAIIFSLIVFAGLSALVYTWDNQLITNGVTISGVNIGNMTQDQAKETMDKEIQRLMDQTLKLSIDQHSPDFRLGDLGLLVSADSALNDAYDISRNGSILNKIINKISATKGIDLSLSHDWNDETLLQELNKNLESLNNPAVDASFKISPQNTMIITKEQIGQVVDVEDLMTQIKGIDIYDPPSEIQGHYKDQFPQVTAAQLEDQKITGLLASYTTRFDPTQTARSGNVRLAANALDKAVIKPGDTLSFNKIVGERTVEAGYKDAYVIVNGQFVPGLAGGICQVSSTLYNTGLLANLPVTQRSNHDLAISYVPLGQDATVAFPDLDLKFLNNTEGYLLLRSKVSNNSVTIELYGKVVPGQEVSISNTTESVIPFEVKNLVDETLAHGESIVKQEGQPGYLVKSSRIVKMNGTVVKTEPLKQSRYIPLPKIVAVGA</sequence>
<evidence type="ECO:0000256" key="1">
    <source>
        <dbReference type="ARBA" id="ARBA00022729"/>
    </source>
</evidence>
<gene>
    <name evidence="4" type="ORF">DesyoDRAFT_5450</name>
</gene>
<feature type="transmembrane region" description="Helical" evidence="2">
    <location>
        <begin position="25"/>
        <end position="48"/>
    </location>
</feature>
<dbReference type="InterPro" id="IPR022029">
    <property type="entry name" value="YoaR-like_PG-bd"/>
</dbReference>
<protein>
    <submittedName>
        <fullName evidence="4">Putative vancomycin resistance protein</fullName>
    </submittedName>
</protein>
<evidence type="ECO:0000313" key="4">
    <source>
        <dbReference type="EMBL" id="EHQ92369.1"/>
    </source>
</evidence>
<dbReference type="PANTHER" id="PTHR35788:SF1">
    <property type="entry name" value="EXPORTED PROTEIN"/>
    <property type="match status" value="1"/>
</dbReference>
<accession>H5Y0W3</accession>
<dbReference type="eggNOG" id="COG2720">
    <property type="taxonomic scope" value="Bacteria"/>
</dbReference>
<feature type="domain" description="G5" evidence="3">
    <location>
        <begin position="384"/>
        <end position="462"/>
    </location>
</feature>
<proteinExistence type="predicted"/>
<dbReference type="AlphaFoldDB" id="H5Y0W3"/>
<keyword evidence="1" id="KW-0732">Signal</keyword>
<keyword evidence="5" id="KW-1185">Reference proteome</keyword>
<name>H5Y0W3_9FIRM</name>
<dbReference type="Proteomes" id="UP000005104">
    <property type="component" value="Chromosome"/>
</dbReference>
<evidence type="ECO:0000259" key="3">
    <source>
        <dbReference type="PROSITE" id="PS51109"/>
    </source>
</evidence>
<dbReference type="PROSITE" id="PS51109">
    <property type="entry name" value="G5"/>
    <property type="match status" value="1"/>
</dbReference>
<dbReference type="STRING" id="768710.DesyoDRAFT_5450"/>
<dbReference type="InterPro" id="IPR052913">
    <property type="entry name" value="Glycopeptide_resist_protein"/>
</dbReference>
<dbReference type="InterPro" id="IPR011098">
    <property type="entry name" value="G5_dom"/>
</dbReference>
<dbReference type="Pfam" id="PF04294">
    <property type="entry name" value="VanW"/>
    <property type="match status" value="1"/>
</dbReference>
<keyword evidence="2" id="KW-0472">Membrane</keyword>
<evidence type="ECO:0000313" key="5">
    <source>
        <dbReference type="Proteomes" id="UP000005104"/>
    </source>
</evidence>
<dbReference type="HOGENOM" id="CLU_011572_2_1_9"/>
<dbReference type="RefSeq" id="WP_007787705.1">
    <property type="nucleotide sequence ID" value="NZ_CM001441.1"/>
</dbReference>